<dbReference type="RefSeq" id="WP_015770534.1">
    <property type="nucleotide sequence ID" value="NC_013174.1"/>
</dbReference>
<dbReference type="EMBL" id="CP001706">
    <property type="protein sequence ID" value="ACV07905.1"/>
    <property type="molecule type" value="Genomic_DNA"/>
</dbReference>
<dbReference type="Gene3D" id="1.10.40.50">
    <property type="entry name" value="Probable gtpase engc, domain 3"/>
    <property type="match status" value="1"/>
</dbReference>
<evidence type="ECO:0000256" key="3">
    <source>
        <dbReference type="ARBA" id="ARBA00022723"/>
    </source>
</evidence>
<feature type="domain" description="EngC GTPase" evidence="12">
    <location>
        <begin position="93"/>
        <end position="237"/>
    </location>
</feature>
<dbReference type="SUPFAM" id="SSF52540">
    <property type="entry name" value="P-loop containing nucleoside triphosphate hydrolases"/>
    <property type="match status" value="1"/>
</dbReference>
<evidence type="ECO:0000256" key="6">
    <source>
        <dbReference type="ARBA" id="ARBA00022801"/>
    </source>
</evidence>
<keyword evidence="1 10" id="KW-0963">Cytoplasm</keyword>
<dbReference type="GO" id="GO:0005525">
    <property type="term" value="F:GTP binding"/>
    <property type="evidence" value="ECO:0007669"/>
    <property type="project" value="UniProtKB-UniRule"/>
</dbReference>
<gene>
    <name evidence="10" type="primary">rsgA</name>
    <name evidence="14" type="ordered locus">Jden_0231</name>
</gene>
<evidence type="ECO:0000259" key="13">
    <source>
        <dbReference type="PROSITE" id="PS51721"/>
    </source>
</evidence>
<dbReference type="AlphaFoldDB" id="C7QYQ8"/>
<keyword evidence="8 10" id="KW-0694">RNA-binding</keyword>
<feature type="binding site" evidence="10">
    <location>
        <position position="262"/>
    </location>
    <ligand>
        <name>Zn(2+)</name>
        <dbReference type="ChEBI" id="CHEBI:29105"/>
    </ligand>
</feature>
<feature type="binding site" evidence="10">
    <location>
        <position position="269"/>
    </location>
    <ligand>
        <name>Zn(2+)</name>
        <dbReference type="ChEBI" id="CHEBI:29105"/>
    </ligand>
</feature>
<keyword evidence="3 10" id="KW-0479">Metal-binding</keyword>
<comment type="subcellular location">
    <subcellularLocation>
        <location evidence="10">Cytoplasm</location>
    </subcellularLocation>
</comment>
<dbReference type="PROSITE" id="PS51721">
    <property type="entry name" value="G_CP"/>
    <property type="match status" value="1"/>
</dbReference>
<name>C7QYQ8_JONDD</name>
<dbReference type="InterPro" id="IPR030378">
    <property type="entry name" value="G_CP_dom"/>
</dbReference>
<feature type="binding site" evidence="10">
    <location>
        <position position="267"/>
    </location>
    <ligand>
        <name>Zn(2+)</name>
        <dbReference type="ChEBI" id="CHEBI:29105"/>
    </ligand>
</feature>
<evidence type="ECO:0000256" key="11">
    <source>
        <dbReference type="SAM" id="MobiDB-lite"/>
    </source>
</evidence>
<evidence type="ECO:0000256" key="4">
    <source>
        <dbReference type="ARBA" id="ARBA00022730"/>
    </source>
</evidence>
<comment type="function">
    <text evidence="10">One of several proteins that assist in the late maturation steps of the functional core of the 30S ribosomal subunit. Helps release RbfA from mature subunits. May play a role in the assembly of ribosomal proteins into the subunit. Circularly permuted GTPase that catalyzes slow GTP hydrolysis, GTPase activity is stimulated by the 30S ribosomal subunit.</text>
</comment>
<dbReference type="Pfam" id="PF03193">
    <property type="entry name" value="RsgA_GTPase"/>
    <property type="match status" value="1"/>
</dbReference>
<dbReference type="GO" id="GO:0003924">
    <property type="term" value="F:GTPase activity"/>
    <property type="evidence" value="ECO:0007669"/>
    <property type="project" value="UniProtKB-UniRule"/>
</dbReference>
<dbReference type="NCBIfam" id="TIGR00157">
    <property type="entry name" value="ribosome small subunit-dependent GTPase A"/>
    <property type="match status" value="1"/>
</dbReference>
<dbReference type="KEGG" id="jde:Jden_0231"/>
<dbReference type="PROSITE" id="PS50936">
    <property type="entry name" value="ENGC_GTPASE"/>
    <property type="match status" value="1"/>
</dbReference>
<evidence type="ECO:0000256" key="8">
    <source>
        <dbReference type="ARBA" id="ARBA00022884"/>
    </source>
</evidence>
<dbReference type="Gene3D" id="3.40.50.300">
    <property type="entry name" value="P-loop containing nucleotide triphosphate hydrolases"/>
    <property type="match status" value="1"/>
</dbReference>
<proteinExistence type="inferred from homology"/>
<evidence type="ECO:0000259" key="12">
    <source>
        <dbReference type="PROSITE" id="PS50936"/>
    </source>
</evidence>
<dbReference type="GO" id="GO:0005737">
    <property type="term" value="C:cytoplasm"/>
    <property type="evidence" value="ECO:0007669"/>
    <property type="project" value="UniProtKB-SubCell"/>
</dbReference>
<evidence type="ECO:0000313" key="14">
    <source>
        <dbReference type="EMBL" id="ACV07905.1"/>
    </source>
</evidence>
<dbReference type="PANTHER" id="PTHR32120">
    <property type="entry name" value="SMALL RIBOSOMAL SUBUNIT BIOGENESIS GTPASE RSGA"/>
    <property type="match status" value="1"/>
</dbReference>
<dbReference type="PANTHER" id="PTHR32120:SF10">
    <property type="entry name" value="SMALL RIBOSOMAL SUBUNIT BIOGENESIS GTPASE RSGA"/>
    <property type="match status" value="1"/>
</dbReference>
<sequence length="341" mass="36754">MITELGWDAQREAEWQGNPLSEAGAFPGRVVRVERTVVHVALEDAVCVVPASGCAVGDWVATDGSTWVSVLPRRTELSRHSADRTSEEQVLAANVDAVFVVEPAYPQPHHRRIERMLTLAWASGARPIVLLTKSDLVDHDVVTEVESVTRGVEVISVSSETGHHLDVLAGLISPGDTFILLGPSGAGKSSLVNALAGAPVLATGEVRGDGRGRHTTTRRELITIEGLGSLIDTPGLRSVGMTAQEAGLEATFDDIASLAAQCRFSDCAHATEPGCAVQRAVDELALDPRRLDNYHRIEREIAHQARRKNAYSRVDERRDTKSRRAAKRVVMEAKGRADGSS</sequence>
<comment type="similarity">
    <text evidence="10">Belongs to the TRAFAC class YlqF/YawG GTPase family. RsgA subfamily.</text>
</comment>
<feature type="binding site" evidence="10">
    <location>
        <begin position="132"/>
        <end position="135"/>
    </location>
    <ligand>
        <name>GTP</name>
        <dbReference type="ChEBI" id="CHEBI:37565"/>
    </ligand>
</feature>
<reference evidence="14 15" key="1">
    <citation type="journal article" date="2009" name="Stand. Genomic Sci.">
        <title>Complete genome sequence of Jonesia denitrificans type strain (Prevot 55134).</title>
        <authorList>
            <person name="Pukall R."/>
            <person name="Gehrich-Schroter G."/>
            <person name="Lapidus A."/>
            <person name="Nolan M."/>
            <person name="Glavina Del Rio T."/>
            <person name="Lucas S."/>
            <person name="Chen F."/>
            <person name="Tice H."/>
            <person name="Pitluck S."/>
            <person name="Cheng J.F."/>
            <person name="Copeland A."/>
            <person name="Saunders E."/>
            <person name="Brettin T."/>
            <person name="Detter J.C."/>
            <person name="Bruce D."/>
            <person name="Goodwin L."/>
            <person name="Pati A."/>
            <person name="Ivanova N."/>
            <person name="Mavromatis K."/>
            <person name="Ovchinnikova G."/>
            <person name="Chen A."/>
            <person name="Palaniappan K."/>
            <person name="Land M."/>
            <person name="Hauser L."/>
            <person name="Chang Y.J."/>
            <person name="Jeffries C.D."/>
            <person name="Chain P."/>
            <person name="Goker M."/>
            <person name="Bristow J."/>
            <person name="Eisen J.A."/>
            <person name="Markowitz V."/>
            <person name="Hugenholtz P."/>
            <person name="Kyrpides N.C."/>
            <person name="Klenk H.P."/>
            <person name="Han C."/>
        </authorList>
    </citation>
    <scope>NUCLEOTIDE SEQUENCE [LARGE SCALE GENOMIC DNA]</scope>
    <source>
        <strain evidence="15">ATCC 14870 / DSM 20603 / BCRC 15368 / CIP 55.134 / JCM 11481 / NBRC 15587 / NCTC 10816 / Prevot 55134</strain>
    </source>
</reference>
<dbReference type="InterPro" id="IPR010914">
    <property type="entry name" value="RsgA_GTPase_dom"/>
</dbReference>
<evidence type="ECO:0000313" key="15">
    <source>
        <dbReference type="Proteomes" id="UP000000628"/>
    </source>
</evidence>
<keyword evidence="6 10" id="KW-0378">Hydrolase</keyword>
<comment type="subunit">
    <text evidence="10">Monomer. Associates with 30S ribosomal subunit, binds 16S rRNA.</text>
</comment>
<dbReference type="InterPro" id="IPR027417">
    <property type="entry name" value="P-loop_NTPase"/>
</dbReference>
<protein>
    <recommendedName>
        <fullName evidence="10">Small ribosomal subunit biogenesis GTPase RsgA</fullName>
        <ecNumber evidence="10">3.6.1.-</ecNumber>
    </recommendedName>
</protein>
<dbReference type="GO" id="GO:0042274">
    <property type="term" value="P:ribosomal small subunit biogenesis"/>
    <property type="evidence" value="ECO:0007669"/>
    <property type="project" value="UniProtKB-UniRule"/>
</dbReference>
<keyword evidence="7 10" id="KW-0862">Zinc</keyword>
<dbReference type="GO" id="GO:0019843">
    <property type="term" value="F:rRNA binding"/>
    <property type="evidence" value="ECO:0007669"/>
    <property type="project" value="UniProtKB-KW"/>
</dbReference>
<keyword evidence="5 10" id="KW-0547">Nucleotide-binding</keyword>
<dbReference type="STRING" id="471856.Jden_0231"/>
<evidence type="ECO:0000256" key="10">
    <source>
        <dbReference type="HAMAP-Rule" id="MF_01820"/>
    </source>
</evidence>
<dbReference type="InterPro" id="IPR004881">
    <property type="entry name" value="Ribosome_biogen_GTPase_RsgA"/>
</dbReference>
<dbReference type="HOGENOM" id="CLU_033617_0_0_11"/>
<evidence type="ECO:0000256" key="5">
    <source>
        <dbReference type="ARBA" id="ARBA00022741"/>
    </source>
</evidence>
<dbReference type="Proteomes" id="UP000000628">
    <property type="component" value="Chromosome"/>
</dbReference>
<accession>C7QYQ8</accession>
<organism evidence="14 15">
    <name type="scientific">Jonesia denitrificans (strain ATCC 14870 / DSM 20603 / BCRC 15368 / CIP 55.134 / JCM 11481 / NBRC 15587 / NCTC 10816 / Prevot 55134)</name>
    <name type="common">Listeria denitrificans</name>
    <dbReference type="NCBI Taxonomy" id="471856"/>
    <lineage>
        <taxon>Bacteria</taxon>
        <taxon>Bacillati</taxon>
        <taxon>Actinomycetota</taxon>
        <taxon>Actinomycetes</taxon>
        <taxon>Micrococcales</taxon>
        <taxon>Jonesiaceae</taxon>
        <taxon>Jonesia</taxon>
    </lineage>
</organism>
<dbReference type="HAMAP" id="MF_01820">
    <property type="entry name" value="GTPase_RsgA"/>
    <property type="match status" value="1"/>
</dbReference>
<evidence type="ECO:0000256" key="9">
    <source>
        <dbReference type="ARBA" id="ARBA00023134"/>
    </source>
</evidence>
<comment type="cofactor">
    <cofactor evidence="10">
        <name>Zn(2+)</name>
        <dbReference type="ChEBI" id="CHEBI:29105"/>
    </cofactor>
    <text evidence="10">Binds 1 zinc ion per subunit.</text>
</comment>
<evidence type="ECO:0000256" key="2">
    <source>
        <dbReference type="ARBA" id="ARBA00022517"/>
    </source>
</evidence>
<evidence type="ECO:0000256" key="1">
    <source>
        <dbReference type="ARBA" id="ARBA00022490"/>
    </source>
</evidence>
<feature type="region of interest" description="Disordered" evidence="11">
    <location>
        <begin position="307"/>
        <end position="341"/>
    </location>
</feature>
<dbReference type="EC" id="3.6.1.-" evidence="10"/>
<feature type="domain" description="CP-type G" evidence="13">
    <location>
        <begin position="85"/>
        <end position="239"/>
    </location>
</feature>
<feature type="compositionally biased region" description="Basic and acidic residues" evidence="11">
    <location>
        <begin position="329"/>
        <end position="341"/>
    </location>
</feature>
<keyword evidence="2 10" id="KW-0690">Ribosome biogenesis</keyword>
<dbReference type="CDD" id="cd01854">
    <property type="entry name" value="YjeQ_EngC"/>
    <property type="match status" value="1"/>
</dbReference>
<feature type="binding site" evidence="10">
    <location>
        <position position="275"/>
    </location>
    <ligand>
        <name>Zn(2+)</name>
        <dbReference type="ChEBI" id="CHEBI:29105"/>
    </ligand>
</feature>
<keyword evidence="4 10" id="KW-0699">rRNA-binding</keyword>
<keyword evidence="9 10" id="KW-0342">GTP-binding</keyword>
<dbReference type="GO" id="GO:0046872">
    <property type="term" value="F:metal ion binding"/>
    <property type="evidence" value="ECO:0007669"/>
    <property type="project" value="UniProtKB-KW"/>
</dbReference>
<evidence type="ECO:0000256" key="7">
    <source>
        <dbReference type="ARBA" id="ARBA00022833"/>
    </source>
</evidence>
<keyword evidence="15" id="KW-1185">Reference proteome</keyword>
<feature type="binding site" evidence="10">
    <location>
        <begin position="182"/>
        <end position="190"/>
    </location>
    <ligand>
        <name>GTP</name>
        <dbReference type="ChEBI" id="CHEBI:37565"/>
    </ligand>
</feature>
<dbReference type="eggNOG" id="COG1162">
    <property type="taxonomic scope" value="Bacteria"/>
</dbReference>